<dbReference type="OrthoDB" id="439792at2759"/>
<dbReference type="Proteomes" id="UP001153076">
    <property type="component" value="Unassembled WGS sequence"/>
</dbReference>
<dbReference type="SUPFAM" id="SSF52540">
    <property type="entry name" value="P-loop containing nucleoside triphosphate hydrolases"/>
    <property type="match status" value="1"/>
</dbReference>
<evidence type="ECO:0000256" key="6">
    <source>
        <dbReference type="ARBA" id="ARBA00031517"/>
    </source>
</evidence>
<evidence type="ECO:0000256" key="5">
    <source>
        <dbReference type="ARBA" id="ARBA00022777"/>
    </source>
</evidence>
<dbReference type="Pfam" id="PF00406">
    <property type="entry name" value="ADK"/>
    <property type="match status" value="1"/>
</dbReference>
<proteinExistence type="inferred from homology"/>
<organism evidence="8 9">
    <name type="scientific">Carnegiea gigantea</name>
    <dbReference type="NCBI Taxonomy" id="171969"/>
    <lineage>
        <taxon>Eukaryota</taxon>
        <taxon>Viridiplantae</taxon>
        <taxon>Streptophyta</taxon>
        <taxon>Embryophyta</taxon>
        <taxon>Tracheophyta</taxon>
        <taxon>Spermatophyta</taxon>
        <taxon>Magnoliopsida</taxon>
        <taxon>eudicotyledons</taxon>
        <taxon>Gunneridae</taxon>
        <taxon>Pentapetalae</taxon>
        <taxon>Caryophyllales</taxon>
        <taxon>Cactineae</taxon>
        <taxon>Cactaceae</taxon>
        <taxon>Cactoideae</taxon>
        <taxon>Echinocereeae</taxon>
        <taxon>Carnegiea</taxon>
    </lineage>
</organism>
<protein>
    <recommendedName>
        <fullName evidence="2">adenylate kinase</fullName>
        <ecNumber evidence="2">2.7.4.3</ecNumber>
    </recommendedName>
    <alternativeName>
        <fullName evidence="6">ATP:AMP phosphotransferase</fullName>
    </alternativeName>
</protein>
<gene>
    <name evidence="8" type="ORF">Cgig2_018528</name>
</gene>
<keyword evidence="4" id="KW-0547">Nucleotide-binding</keyword>
<dbReference type="EMBL" id="JAKOGI010001326">
    <property type="protein sequence ID" value="KAJ8426243.1"/>
    <property type="molecule type" value="Genomic_DNA"/>
</dbReference>
<dbReference type="EC" id="2.7.4.3" evidence="2"/>
<accession>A0A9Q1JN13</accession>
<evidence type="ECO:0000256" key="2">
    <source>
        <dbReference type="ARBA" id="ARBA00012955"/>
    </source>
</evidence>
<dbReference type="AlphaFoldDB" id="A0A9Q1JN13"/>
<dbReference type="Gene3D" id="3.40.50.300">
    <property type="entry name" value="P-loop containing nucleotide triphosphate hydrolases"/>
    <property type="match status" value="1"/>
</dbReference>
<dbReference type="PROSITE" id="PS00113">
    <property type="entry name" value="ADENYLATE_KINASE"/>
    <property type="match status" value="1"/>
</dbReference>
<keyword evidence="9" id="KW-1185">Reference proteome</keyword>
<dbReference type="PANTHER" id="PTHR23359">
    <property type="entry name" value="NUCLEOTIDE KINASE"/>
    <property type="match status" value="1"/>
</dbReference>
<keyword evidence="5 7" id="KW-0418">Kinase</keyword>
<evidence type="ECO:0000256" key="3">
    <source>
        <dbReference type="ARBA" id="ARBA00022679"/>
    </source>
</evidence>
<evidence type="ECO:0000313" key="8">
    <source>
        <dbReference type="EMBL" id="KAJ8426243.1"/>
    </source>
</evidence>
<name>A0A9Q1JN13_9CARY</name>
<dbReference type="GO" id="GO:0004017">
    <property type="term" value="F:AMP kinase activity"/>
    <property type="evidence" value="ECO:0007669"/>
    <property type="project" value="UniProtKB-EC"/>
</dbReference>
<comment type="caution">
    <text evidence="8">The sequence shown here is derived from an EMBL/GenBank/DDBJ whole genome shotgun (WGS) entry which is preliminary data.</text>
</comment>
<reference evidence="8" key="1">
    <citation type="submission" date="2022-04" db="EMBL/GenBank/DDBJ databases">
        <title>Carnegiea gigantea Genome sequencing and assembly v2.</title>
        <authorList>
            <person name="Copetti D."/>
            <person name="Sanderson M.J."/>
            <person name="Burquez A."/>
            <person name="Wojciechowski M.F."/>
        </authorList>
    </citation>
    <scope>NUCLEOTIDE SEQUENCE</scope>
    <source>
        <strain evidence="8">SGP5-SGP5p</strain>
        <tissue evidence="8">Aerial part</tissue>
    </source>
</reference>
<keyword evidence="3 7" id="KW-0808">Transferase</keyword>
<dbReference type="InterPro" id="IPR000850">
    <property type="entry name" value="Adenylat/UMP-CMP_kin"/>
</dbReference>
<evidence type="ECO:0000256" key="4">
    <source>
        <dbReference type="ARBA" id="ARBA00022741"/>
    </source>
</evidence>
<evidence type="ECO:0000256" key="1">
    <source>
        <dbReference type="ARBA" id="ARBA00007220"/>
    </source>
</evidence>
<evidence type="ECO:0000313" key="9">
    <source>
        <dbReference type="Proteomes" id="UP001153076"/>
    </source>
</evidence>
<dbReference type="InterPro" id="IPR027417">
    <property type="entry name" value="P-loop_NTPase"/>
</dbReference>
<dbReference type="PRINTS" id="PR00094">
    <property type="entry name" value="ADENYLTKNASE"/>
</dbReference>
<comment type="similarity">
    <text evidence="1 7">Belongs to the adenylate kinase family.</text>
</comment>
<dbReference type="GO" id="GO:0005524">
    <property type="term" value="F:ATP binding"/>
    <property type="evidence" value="ECO:0007669"/>
    <property type="project" value="InterPro"/>
</dbReference>
<sequence>MAGLSFLKAAKPLAVMAKNRRAFGSAAALAYDYDDDYYYDYHDDRTARVRRNQPMVDGQGSEPRRGVQWVIIGEPGTRKHVYAERLSKLLEVPHISMGSLVRQELSPHSYVYKQIENAVNQGKLVPQDIVFGLLSKKLEEGYSRVKTGFILDGIPRTRMQAEILDRIADVDLVLNFKCAGKDIAKSELRHGLNLQSQGSWIRSFPEEAAWKEKLRTYTEQVCHLAPSFKIPVFITSIGFLPSLPMMFPALYLDGACSKPLEDYYRKQNKLLDFQVSGAPGETWQGLLSVLRLQHMNSAFQKLTA</sequence>
<dbReference type="CDD" id="cd01428">
    <property type="entry name" value="ADK"/>
    <property type="match status" value="1"/>
</dbReference>
<dbReference type="InterPro" id="IPR033690">
    <property type="entry name" value="Adenylat_kinase_CS"/>
</dbReference>
<evidence type="ECO:0000256" key="7">
    <source>
        <dbReference type="RuleBase" id="RU003330"/>
    </source>
</evidence>